<dbReference type="InterPro" id="IPR037461">
    <property type="entry name" value="CtCE2-like_dom"/>
</dbReference>
<dbReference type="CDD" id="cd01831">
    <property type="entry name" value="Endoglucanase_E_like"/>
    <property type="match status" value="1"/>
</dbReference>
<dbReference type="InterPro" id="IPR052762">
    <property type="entry name" value="PCW_deacetylase/CE"/>
</dbReference>
<name>A0A7S4QK87_9STRA</name>
<dbReference type="InterPro" id="IPR036514">
    <property type="entry name" value="SGNH_hydro_sf"/>
</dbReference>
<dbReference type="Gene3D" id="2.60.120.260">
    <property type="entry name" value="Galactose-binding domain-like"/>
    <property type="match status" value="1"/>
</dbReference>
<reference evidence="1" key="1">
    <citation type="submission" date="2021-01" db="EMBL/GenBank/DDBJ databases">
        <authorList>
            <person name="Corre E."/>
            <person name="Pelletier E."/>
            <person name="Niang G."/>
            <person name="Scheremetjew M."/>
            <person name="Finn R."/>
            <person name="Kale V."/>
            <person name="Holt S."/>
            <person name="Cochrane G."/>
            <person name="Meng A."/>
            <person name="Brown T."/>
            <person name="Cohen L."/>
        </authorList>
    </citation>
    <scope>NUCLEOTIDE SEQUENCE</scope>
    <source>
        <strain evidence="1">GSO104</strain>
    </source>
</reference>
<evidence type="ECO:0000313" key="1">
    <source>
        <dbReference type="EMBL" id="CAE4586210.1"/>
    </source>
</evidence>
<dbReference type="SUPFAM" id="SSF52266">
    <property type="entry name" value="SGNH hydrolase"/>
    <property type="match status" value="1"/>
</dbReference>
<proteinExistence type="predicted"/>
<dbReference type="PANTHER" id="PTHR37834">
    <property type="entry name" value="GDSL-LIKE LIPASE/ACYLHYDROLASE DOMAIN PROTEIN (AFU_ORTHOLOGUE AFUA_2G00620)"/>
    <property type="match status" value="1"/>
</dbReference>
<gene>
    <name evidence="1" type="ORF">DBRI00130_LOCUS4056</name>
</gene>
<dbReference type="AlphaFoldDB" id="A0A7S4QK87"/>
<organism evidence="1">
    <name type="scientific">Ditylum brightwellii</name>
    <dbReference type="NCBI Taxonomy" id="49249"/>
    <lineage>
        <taxon>Eukaryota</taxon>
        <taxon>Sar</taxon>
        <taxon>Stramenopiles</taxon>
        <taxon>Ochrophyta</taxon>
        <taxon>Bacillariophyta</taxon>
        <taxon>Mediophyceae</taxon>
        <taxon>Lithodesmiophycidae</taxon>
        <taxon>Lithodesmiales</taxon>
        <taxon>Lithodesmiaceae</taxon>
        <taxon>Ditylum</taxon>
    </lineage>
</organism>
<protein>
    <recommendedName>
        <fullName evidence="2">SGNH hydrolase-type esterase domain-containing protein</fullName>
    </recommendedName>
</protein>
<dbReference type="GO" id="GO:0052689">
    <property type="term" value="F:carboxylic ester hydrolase activity"/>
    <property type="evidence" value="ECO:0007669"/>
    <property type="project" value="InterPro"/>
</dbReference>
<sequence length="389" mass="43320">MVMTEPLISKECVRVEFNDPNVQYEGRVAKEDSQNGAQYDWPLVAISIRFRSEEAGPVVAVMDGAFNRFSALVTSEDTVGPAFSEKRIFTAEAPGTVRKVVLGQVPGRGVYRVKLAKLTEPCHTGMPMLPRYFGMGWMSGMQGVVSFRAWELPSGSTLLPPPDRPQRRIEVIGGSDTCGCGAESSDTRKRTWWGAFSRNEIHNAELCYSYQLATRLNAEVHVEAWTGKGLVKNAFNLCNIFGKETLPQLLDRTLATSKSPLWDFDWIPHAVLIDCGGNDYNNAKPTSEEDFSDAYTDMLHMLRHNYPEAFLISMCGGSTPSDHRRNKAAGRVSRAVKRFADDKAVFIEVPIGITSDDDPQGHMSHHSEVGHTKISDFLEPQIRELMGWT</sequence>
<accession>A0A7S4QK87</accession>
<dbReference type="EMBL" id="HBNS01005001">
    <property type="protein sequence ID" value="CAE4586210.1"/>
    <property type="molecule type" value="Transcribed_RNA"/>
</dbReference>
<evidence type="ECO:0008006" key="2">
    <source>
        <dbReference type="Google" id="ProtNLM"/>
    </source>
</evidence>
<dbReference type="PANTHER" id="PTHR37834:SF2">
    <property type="entry name" value="ESTERASE, SGNH HYDROLASE-TYPE"/>
    <property type="match status" value="1"/>
</dbReference>
<dbReference type="Gene3D" id="3.40.50.1110">
    <property type="entry name" value="SGNH hydrolase"/>
    <property type="match status" value="1"/>
</dbReference>